<gene>
    <name evidence="2" type="ORF">ALC57_03315</name>
</gene>
<dbReference type="Proteomes" id="UP000078492">
    <property type="component" value="Unassembled WGS sequence"/>
</dbReference>
<dbReference type="KEGG" id="tcz:108757710"/>
<dbReference type="PANTHER" id="PTHR10404:SF46">
    <property type="entry name" value="VACUOLAR PROTEIN SORTING-ASSOCIATED PROTEIN 70"/>
    <property type="match status" value="1"/>
</dbReference>
<name>A0A195EGF5_9HYME</name>
<reference evidence="2 3" key="1">
    <citation type="submission" date="2015-09" db="EMBL/GenBank/DDBJ databases">
        <title>Trachymyrmex cornetzi WGS genome.</title>
        <authorList>
            <person name="Nygaard S."/>
            <person name="Hu H."/>
            <person name="Boomsma J."/>
            <person name="Zhang G."/>
        </authorList>
    </citation>
    <scope>NUCLEOTIDE SEQUENCE [LARGE SCALE GENOMIC DNA]</scope>
    <source>
        <strain evidence="2">Tcor2-1</strain>
        <tissue evidence="2">Whole body</tissue>
    </source>
</reference>
<sequence length="424" mass="48877">MQRVLSLQMTRNIGESSEYVTKRLCFSFLFSVGFLCLLCGFLLGRFTIERSLEAQAQKIRSELAGNGLQNTEYLQEVMLQEFERAPLDYDRTTNRQTSDEDMRRISGLFSNLSLIHKVYNHASCIHATVRGSREPDRYIILSVNEDGITLALELAQVLDKICSGHNWRPRRSLIFCMSFTSSDICPQALPIFIWRKAVAYVTVHGRFVRANNHAVLFGSDIMRSIAVEAIRTIPGDNNWTYLEHEVFGPRLSLDIPQVIFSFNDNSPAHNHHNQNSRLHDVTLAQMVGQTIWRLSECTVIQWEPKYFNKTVNEILESINPSRFQDAKEKLKKTLRILLTVVEELNAEIDTTDDDQMLHMRIWNDLLLDLDKALLCPDKIDSHSRTDLATFRKLSHESISESTILAYLDQMTKCYEDAIEILQER</sequence>
<organism evidence="2 3">
    <name type="scientific">Trachymyrmex cornetzi</name>
    <dbReference type="NCBI Taxonomy" id="471704"/>
    <lineage>
        <taxon>Eukaryota</taxon>
        <taxon>Metazoa</taxon>
        <taxon>Ecdysozoa</taxon>
        <taxon>Arthropoda</taxon>
        <taxon>Hexapoda</taxon>
        <taxon>Insecta</taxon>
        <taxon>Pterygota</taxon>
        <taxon>Neoptera</taxon>
        <taxon>Endopterygota</taxon>
        <taxon>Hymenoptera</taxon>
        <taxon>Apocrita</taxon>
        <taxon>Aculeata</taxon>
        <taxon>Formicoidea</taxon>
        <taxon>Formicidae</taxon>
        <taxon>Myrmicinae</taxon>
        <taxon>Trachymyrmex</taxon>
    </lineage>
</organism>
<dbReference type="EMBL" id="KQ978957">
    <property type="protein sequence ID" value="KYN26974.1"/>
    <property type="molecule type" value="Genomic_DNA"/>
</dbReference>
<proteinExistence type="predicted"/>
<dbReference type="GO" id="GO:0004180">
    <property type="term" value="F:carboxypeptidase activity"/>
    <property type="evidence" value="ECO:0007669"/>
    <property type="project" value="TreeGrafter"/>
</dbReference>
<evidence type="ECO:0000313" key="2">
    <source>
        <dbReference type="EMBL" id="KYN26974.1"/>
    </source>
</evidence>
<dbReference type="AlphaFoldDB" id="A0A195EGF5"/>
<evidence type="ECO:0000313" key="3">
    <source>
        <dbReference type="Proteomes" id="UP000078492"/>
    </source>
</evidence>
<keyword evidence="3" id="KW-1185">Reference proteome</keyword>
<dbReference type="OrthoDB" id="5841748at2759"/>
<dbReference type="PANTHER" id="PTHR10404">
    <property type="entry name" value="N-ACETYLATED-ALPHA-LINKED ACIDIC DIPEPTIDASE"/>
    <property type="match status" value="1"/>
</dbReference>
<accession>A0A195EGF5</accession>
<dbReference type="Gene3D" id="3.40.630.10">
    <property type="entry name" value="Zn peptidases"/>
    <property type="match status" value="1"/>
</dbReference>
<dbReference type="STRING" id="471704.A0A195EGF5"/>
<feature type="transmembrane region" description="Helical" evidence="1">
    <location>
        <begin position="20"/>
        <end position="43"/>
    </location>
</feature>
<evidence type="ECO:0000256" key="1">
    <source>
        <dbReference type="SAM" id="Phobius"/>
    </source>
</evidence>
<dbReference type="SUPFAM" id="SSF53187">
    <property type="entry name" value="Zn-dependent exopeptidases"/>
    <property type="match status" value="1"/>
</dbReference>
<protein>
    <submittedName>
        <fullName evidence="2">N-acetylated-alpha-linked acidic dipeptidase 2</fullName>
    </submittedName>
</protein>
<keyword evidence="1" id="KW-0812">Transmembrane</keyword>
<dbReference type="InterPro" id="IPR039373">
    <property type="entry name" value="Peptidase_M28B"/>
</dbReference>
<keyword evidence="1" id="KW-0472">Membrane</keyword>
<keyword evidence="1" id="KW-1133">Transmembrane helix</keyword>